<accession>G2PIV9</accession>
<dbReference type="AlphaFoldDB" id="G2PIV9"/>
<evidence type="ECO:0000313" key="3">
    <source>
        <dbReference type="Proteomes" id="UP000008908"/>
    </source>
</evidence>
<dbReference type="Proteomes" id="UP000008908">
    <property type="component" value="Chromosome"/>
</dbReference>
<keyword evidence="1" id="KW-0732">Signal</keyword>
<protein>
    <recommendedName>
        <fullName evidence="4">Outer membrane protein beta-barrel domain-containing protein</fullName>
    </recommendedName>
</protein>
<sequence length="167" mass="17863">MKKIVFAMFLLVGITTYAQNDSNSLSQGSWIIEANTGSWTTGSTAFSLVSTNGFTLYSVGAEGGYFVADNLALKVGLGYSGGDDMDGTFNYKVGVKYYIINQIPLGLDYTGASSNGNGASWVGVQGGYAWFVANNVSIEPTIRYNMTLDEDKADSAFQGLIGFAFHF</sequence>
<reference evidence="2 3" key="2">
    <citation type="journal article" date="2012" name="Stand. Genomic Sci.">
        <title>Complete genome sequence of the facultatively anaerobic, appendaged bacterium Muricauda ruestringensis type strain (B1(T)).</title>
        <authorList>
            <person name="Huntemann M."/>
            <person name="Teshima H."/>
            <person name="Lapidus A."/>
            <person name="Nolan M."/>
            <person name="Lucas S."/>
            <person name="Hammon N."/>
            <person name="Deshpande S."/>
            <person name="Cheng J.F."/>
            <person name="Tapia R."/>
            <person name="Goodwin L.A."/>
            <person name="Pitluck S."/>
            <person name="Liolios K."/>
            <person name="Pagani I."/>
            <person name="Ivanova N."/>
            <person name="Mavromatis K."/>
            <person name="Mikhailova N."/>
            <person name="Pati A."/>
            <person name="Chen A."/>
            <person name="Palaniappan K."/>
            <person name="Land M."/>
            <person name="Hauser L."/>
            <person name="Pan C."/>
            <person name="Brambilla E.M."/>
            <person name="Rohde M."/>
            <person name="Spring S."/>
            <person name="Goker M."/>
            <person name="Detter J.C."/>
            <person name="Bristow J."/>
            <person name="Eisen J.A."/>
            <person name="Markowitz V."/>
            <person name="Hugenholtz P."/>
            <person name="Kyrpides N.C."/>
            <person name="Klenk H.P."/>
            <person name="Woyke T."/>
        </authorList>
    </citation>
    <scope>NUCLEOTIDE SEQUENCE [LARGE SCALE GENOMIC DNA]</scope>
    <source>
        <strain evidence="3">DSM 13258 / LMG 19739 / B1</strain>
    </source>
</reference>
<keyword evidence="3" id="KW-1185">Reference proteome</keyword>
<name>G2PIV9_ALLRU</name>
<dbReference type="STRING" id="886377.Murru_1718"/>
<dbReference type="HOGENOM" id="CLU_1592733_0_0_10"/>
<organism evidence="2 3">
    <name type="scientific">Allomuricauda ruestringensis (strain DSM 13258 / CIP 107369 / LMG 19739 / B1)</name>
    <name type="common">Muricauda ruestringensis</name>
    <dbReference type="NCBI Taxonomy" id="886377"/>
    <lineage>
        <taxon>Bacteria</taxon>
        <taxon>Pseudomonadati</taxon>
        <taxon>Bacteroidota</taxon>
        <taxon>Flavobacteriia</taxon>
        <taxon>Flavobacteriales</taxon>
        <taxon>Flavobacteriaceae</taxon>
        <taxon>Flagellimonas</taxon>
    </lineage>
</organism>
<evidence type="ECO:0000313" key="2">
    <source>
        <dbReference type="EMBL" id="AEM70758.1"/>
    </source>
</evidence>
<dbReference type="RefSeq" id="WP_014033039.1">
    <property type="nucleotide sequence ID" value="NC_015945.1"/>
</dbReference>
<dbReference type="EMBL" id="CP002999">
    <property type="protein sequence ID" value="AEM70758.1"/>
    <property type="molecule type" value="Genomic_DNA"/>
</dbReference>
<dbReference type="OrthoDB" id="945117at2"/>
<dbReference type="KEGG" id="mrs:Murru_1718"/>
<evidence type="ECO:0008006" key="4">
    <source>
        <dbReference type="Google" id="ProtNLM"/>
    </source>
</evidence>
<proteinExistence type="predicted"/>
<feature type="chain" id="PRO_5003435328" description="Outer membrane protein beta-barrel domain-containing protein" evidence="1">
    <location>
        <begin position="19"/>
        <end position="167"/>
    </location>
</feature>
<feature type="signal peptide" evidence="1">
    <location>
        <begin position="1"/>
        <end position="18"/>
    </location>
</feature>
<dbReference type="eggNOG" id="ENOG5031JXK">
    <property type="taxonomic scope" value="Bacteria"/>
</dbReference>
<gene>
    <name evidence="2" type="ordered locus">Murru_1718</name>
</gene>
<evidence type="ECO:0000256" key="1">
    <source>
        <dbReference type="SAM" id="SignalP"/>
    </source>
</evidence>
<reference evidence="3" key="1">
    <citation type="submission" date="2011-08" db="EMBL/GenBank/DDBJ databases">
        <title>The complete genome of Muricauda ruestringensis DSM 13258.</title>
        <authorList>
            <person name="Lucas S."/>
            <person name="Han J."/>
            <person name="Lapidus A."/>
            <person name="Bruce D."/>
            <person name="Goodwin L."/>
            <person name="Pitluck S."/>
            <person name="Peters L."/>
            <person name="Kyrpides N."/>
            <person name="Mavromatis K."/>
            <person name="Ivanova N."/>
            <person name="Ovchinnikova G."/>
            <person name="Teshima H."/>
            <person name="Detter J.C."/>
            <person name="Tapia R."/>
            <person name="Han C."/>
            <person name="Land M."/>
            <person name="Hauser L."/>
            <person name="Markowitz V."/>
            <person name="Cheng J.-F."/>
            <person name="Hugenholtz P."/>
            <person name="Woyke T."/>
            <person name="Wu D."/>
            <person name="Spring S."/>
            <person name="Schroeder M."/>
            <person name="Brambilla E."/>
            <person name="Klenk H.-P."/>
            <person name="Eisen J.A."/>
        </authorList>
    </citation>
    <scope>NUCLEOTIDE SEQUENCE [LARGE SCALE GENOMIC DNA]</scope>
    <source>
        <strain evidence="3">DSM 13258 / LMG 19739 / B1</strain>
    </source>
</reference>